<dbReference type="EMBL" id="CP070499">
    <property type="protein sequence ID" value="QSB17343.1"/>
    <property type="molecule type" value="Genomic_DNA"/>
</dbReference>
<evidence type="ECO:0000259" key="4">
    <source>
        <dbReference type="PROSITE" id="PS51462"/>
    </source>
</evidence>
<dbReference type="InterPro" id="IPR000086">
    <property type="entry name" value="NUDIX_hydrolase_dom"/>
</dbReference>
<organism evidence="5 6">
    <name type="scientific">Natronosporangium hydrolyticum</name>
    <dbReference type="NCBI Taxonomy" id="2811111"/>
    <lineage>
        <taxon>Bacteria</taxon>
        <taxon>Bacillati</taxon>
        <taxon>Actinomycetota</taxon>
        <taxon>Actinomycetes</taxon>
        <taxon>Micromonosporales</taxon>
        <taxon>Micromonosporaceae</taxon>
        <taxon>Natronosporangium</taxon>
    </lineage>
</organism>
<dbReference type="Proteomes" id="UP000662857">
    <property type="component" value="Chromosome"/>
</dbReference>
<evidence type="ECO:0000256" key="2">
    <source>
        <dbReference type="ARBA" id="ARBA00022801"/>
    </source>
</evidence>
<keyword evidence="6" id="KW-1185">Reference proteome</keyword>
<dbReference type="PROSITE" id="PS51462">
    <property type="entry name" value="NUDIX"/>
    <property type="match status" value="1"/>
</dbReference>
<evidence type="ECO:0000313" key="5">
    <source>
        <dbReference type="EMBL" id="QSB17343.1"/>
    </source>
</evidence>
<protein>
    <submittedName>
        <fullName evidence="5">NUDIX hydrolase</fullName>
    </submittedName>
</protein>
<dbReference type="InterPro" id="IPR015797">
    <property type="entry name" value="NUDIX_hydrolase-like_dom_sf"/>
</dbReference>
<dbReference type="PROSITE" id="PS00893">
    <property type="entry name" value="NUDIX_BOX"/>
    <property type="match status" value="1"/>
</dbReference>
<dbReference type="Gene3D" id="3.90.79.10">
    <property type="entry name" value="Nucleoside Triphosphate Pyrophosphohydrolase"/>
    <property type="match status" value="1"/>
</dbReference>
<keyword evidence="3" id="KW-0460">Magnesium</keyword>
<evidence type="ECO:0000313" key="6">
    <source>
        <dbReference type="Proteomes" id="UP000662857"/>
    </source>
</evidence>
<dbReference type="PANTHER" id="PTHR43046:SF12">
    <property type="entry name" value="GDP-MANNOSE MANNOSYL HYDROLASE"/>
    <property type="match status" value="1"/>
</dbReference>
<dbReference type="InterPro" id="IPR020084">
    <property type="entry name" value="NUDIX_hydrolase_CS"/>
</dbReference>
<dbReference type="AlphaFoldDB" id="A0A895YPW6"/>
<accession>A0A895YPW6</accession>
<evidence type="ECO:0000256" key="1">
    <source>
        <dbReference type="ARBA" id="ARBA00001946"/>
    </source>
</evidence>
<name>A0A895YPW6_9ACTN</name>
<feature type="domain" description="Nudix hydrolase" evidence="4">
    <location>
        <begin position="3"/>
        <end position="133"/>
    </location>
</feature>
<reference evidence="5" key="1">
    <citation type="submission" date="2021-02" db="EMBL/GenBank/DDBJ databases">
        <title>Natrosporangium hydrolyticum gen. nov., sp. nov, a haloalkaliphilic actinobacterium from a soda solonchak soil.</title>
        <authorList>
            <person name="Sorokin D.Y."/>
            <person name="Khijniak T.V."/>
            <person name="Zakharycheva A.P."/>
            <person name="Boueva O.V."/>
            <person name="Ariskina E.V."/>
            <person name="Hahnke R.L."/>
            <person name="Bunk B."/>
            <person name="Sproer C."/>
            <person name="Schumann P."/>
            <person name="Evtushenko L.I."/>
            <person name="Kublanov I.V."/>
        </authorList>
    </citation>
    <scope>NUCLEOTIDE SEQUENCE</scope>
    <source>
        <strain evidence="5">DSM 106523</strain>
    </source>
</reference>
<proteinExistence type="predicted"/>
<gene>
    <name evidence="5" type="ORF">JQS43_15045</name>
</gene>
<dbReference type="PANTHER" id="PTHR43046">
    <property type="entry name" value="GDP-MANNOSE MANNOSYL HYDROLASE"/>
    <property type="match status" value="1"/>
</dbReference>
<dbReference type="Pfam" id="PF00293">
    <property type="entry name" value="NUDIX"/>
    <property type="match status" value="1"/>
</dbReference>
<evidence type="ECO:0000256" key="3">
    <source>
        <dbReference type="ARBA" id="ARBA00022842"/>
    </source>
</evidence>
<dbReference type="GO" id="GO:0016787">
    <property type="term" value="F:hydrolase activity"/>
    <property type="evidence" value="ECO:0007669"/>
    <property type="project" value="UniProtKB-KW"/>
</dbReference>
<comment type="cofactor">
    <cofactor evidence="1">
        <name>Mg(2+)</name>
        <dbReference type="ChEBI" id="CHEBI:18420"/>
    </cofactor>
</comment>
<dbReference type="KEGG" id="nhy:JQS43_15045"/>
<keyword evidence="2 5" id="KW-0378">Hydrolase</keyword>
<sequence length="154" mass="16818">MATPRVAAGALFADAAGRVLLVKPTYKSGWDIPGGYVTPGESPLAACRRELVEELGRTWPVRPQPLVVDWAPARHEGDKILFVFGGGILPGDALGSATFPDGEISDIRLVEPQEFDDHLPDRLARRLRLALRAREQHRTIYAEHGTEVGPAQYA</sequence>
<dbReference type="SUPFAM" id="SSF55811">
    <property type="entry name" value="Nudix"/>
    <property type="match status" value="1"/>
</dbReference>
<dbReference type="CDD" id="cd18876">
    <property type="entry name" value="NUDIX_Hydrolase"/>
    <property type="match status" value="1"/>
</dbReference>